<protein>
    <submittedName>
        <fullName evidence="1">Uncharacterized protein</fullName>
    </submittedName>
</protein>
<dbReference type="EMBL" id="HBGY01023181">
    <property type="protein sequence ID" value="CAD9594713.1"/>
    <property type="molecule type" value="Transcribed_RNA"/>
</dbReference>
<reference evidence="1" key="1">
    <citation type="submission" date="2021-01" db="EMBL/GenBank/DDBJ databases">
        <authorList>
            <person name="Corre E."/>
            <person name="Pelletier E."/>
            <person name="Niang G."/>
            <person name="Scheremetjew M."/>
            <person name="Finn R."/>
            <person name="Kale V."/>
            <person name="Holt S."/>
            <person name="Cochrane G."/>
            <person name="Meng A."/>
            <person name="Brown T."/>
            <person name="Cohen L."/>
        </authorList>
    </citation>
    <scope>NUCLEOTIDE SEQUENCE</scope>
    <source>
        <strain evidence="1">B650</strain>
    </source>
</reference>
<sequence length="142" mass="15279">MTSTNQNKTLKQGLDDLMCSICSSPIGVGYGLKDPSPNPIEGGRVCCHDCTKNVVCPMLIRQMIGGFVAFGEDEVCDNQKVLGSTEASTDDSNKCSICLKEIKGEGKSALPIHAGNKKCCEKCYSKVVEPTQVHRFFTTGNP</sequence>
<name>A0A7S2L4Q4_9STRA</name>
<gene>
    <name evidence="1" type="ORF">LDAN0321_LOCUS14608</name>
</gene>
<dbReference type="AlphaFoldDB" id="A0A7S2L4Q4"/>
<proteinExistence type="predicted"/>
<accession>A0A7S2L4Q4</accession>
<evidence type="ECO:0000313" key="1">
    <source>
        <dbReference type="EMBL" id="CAD9594713.1"/>
    </source>
</evidence>
<organism evidence="1">
    <name type="scientific">Leptocylindrus danicus</name>
    <dbReference type="NCBI Taxonomy" id="163516"/>
    <lineage>
        <taxon>Eukaryota</taxon>
        <taxon>Sar</taxon>
        <taxon>Stramenopiles</taxon>
        <taxon>Ochrophyta</taxon>
        <taxon>Bacillariophyta</taxon>
        <taxon>Coscinodiscophyceae</taxon>
        <taxon>Chaetocerotophycidae</taxon>
        <taxon>Leptocylindrales</taxon>
        <taxon>Leptocylindraceae</taxon>
        <taxon>Leptocylindrus</taxon>
    </lineage>
</organism>